<evidence type="ECO:0000313" key="4">
    <source>
        <dbReference type="Proteomes" id="UP000198841"/>
    </source>
</evidence>
<dbReference type="PANTHER" id="PTHR35401:SF2">
    <property type="entry name" value="ABC-TYPE TRANSPORT SYSTEM"/>
    <property type="match status" value="1"/>
</dbReference>
<comment type="similarity">
    <text evidence="2">Belongs to the TacA antitoxin family.</text>
</comment>
<name>A0A1I3YDF6_9GAMM</name>
<comment type="caution">
    <text evidence="3">The sequence shown here is derived from an EMBL/GenBank/DDBJ whole genome shotgun (WGS) entry which is preliminary data.</text>
</comment>
<dbReference type="InterPro" id="IPR014795">
    <property type="entry name" value="TacA_1-like"/>
</dbReference>
<dbReference type="Gene3D" id="1.20.5.780">
    <property type="entry name" value="Single helix bin"/>
    <property type="match status" value="1"/>
</dbReference>
<keyword evidence="4" id="KW-1185">Reference proteome</keyword>
<dbReference type="RefSeq" id="WP_008106802.1">
    <property type="nucleotide sequence ID" value="NZ_FOSD01000006.1"/>
</dbReference>
<gene>
    <name evidence="3" type="ORF">SAMN05518863_10614</name>
</gene>
<organism evidence="3 4">
    <name type="scientific">Candidatus Pantoea symbiotica</name>
    <dbReference type="NCBI Taxonomy" id="1884370"/>
    <lineage>
        <taxon>Bacteria</taxon>
        <taxon>Pseudomonadati</taxon>
        <taxon>Pseudomonadota</taxon>
        <taxon>Gammaproteobacteria</taxon>
        <taxon>Enterobacterales</taxon>
        <taxon>Erwiniaceae</taxon>
        <taxon>Pantoea</taxon>
    </lineage>
</organism>
<evidence type="ECO:0000313" key="3">
    <source>
        <dbReference type="EMBL" id="SFK29845.1"/>
    </source>
</evidence>
<sequence>MAGLAKTERLELRISPDVKSEIETAAQISRVSVSQFIADSALERAANVISEHSRIKLTEESWNAVMEALENPPAPNERLRRAAALSREEATWEWKR</sequence>
<dbReference type="EMBL" id="FOSD01000006">
    <property type="protein sequence ID" value="SFK29845.1"/>
    <property type="molecule type" value="Genomic_DNA"/>
</dbReference>
<dbReference type="Pfam" id="PF08681">
    <property type="entry name" value="TacA1"/>
    <property type="match status" value="1"/>
</dbReference>
<proteinExistence type="inferred from homology"/>
<evidence type="ECO:0000256" key="1">
    <source>
        <dbReference type="ARBA" id="ARBA00022649"/>
    </source>
</evidence>
<keyword evidence="1" id="KW-1277">Toxin-antitoxin system</keyword>
<dbReference type="Proteomes" id="UP000198841">
    <property type="component" value="Unassembled WGS sequence"/>
</dbReference>
<protein>
    <submittedName>
        <fullName evidence="3">Uncharacterized conserved protein, DUF1778 family</fullName>
    </submittedName>
</protein>
<dbReference type="InterPro" id="IPR010985">
    <property type="entry name" value="Ribbon_hlx_hlx"/>
</dbReference>
<dbReference type="SUPFAM" id="SSF47598">
    <property type="entry name" value="Ribbon-helix-helix"/>
    <property type="match status" value="1"/>
</dbReference>
<dbReference type="PANTHER" id="PTHR35401">
    <property type="entry name" value="COPG FAMILY HELIX-TURN-HELIX PROTEIN-RELATED-RELATED"/>
    <property type="match status" value="1"/>
</dbReference>
<reference evidence="3 4" key="1">
    <citation type="submission" date="2016-10" db="EMBL/GenBank/DDBJ databases">
        <authorList>
            <person name="Varghese N."/>
            <person name="Submissions S."/>
        </authorList>
    </citation>
    <scope>NUCLEOTIDE SEQUENCE [LARGE SCALE GENOMIC DNA]</scope>
    <source>
        <strain evidence="3 4">YR512</strain>
    </source>
</reference>
<accession>A0A1I3YDF6</accession>
<evidence type="ECO:0000256" key="2">
    <source>
        <dbReference type="ARBA" id="ARBA00049988"/>
    </source>
</evidence>